<dbReference type="Pfam" id="PF18413">
    <property type="entry name" value="Neuraminidase"/>
    <property type="match status" value="1"/>
</dbReference>
<dbReference type="Proteomes" id="UP000022141">
    <property type="component" value="Unassembled WGS sequence"/>
</dbReference>
<keyword evidence="4" id="KW-1185">Reference proteome</keyword>
<protein>
    <submittedName>
        <fullName evidence="3">Uncharacterized protein</fullName>
    </submittedName>
</protein>
<name>A0A011PR70_ACCRE</name>
<dbReference type="EMBL" id="JEMY01000012">
    <property type="protein sequence ID" value="EXI89911.1"/>
    <property type="molecule type" value="Genomic_DNA"/>
</dbReference>
<sequence>MNPIRFPLAPGADGEAVADLQDALLECLSRGVLLANDAAARDKAVAALRRERAAGKFSDLTQKVLRQFQELNHLQGNGEVDEGTAKALNELLGGWGLFGGKPSDTTRIVAGVVKPAAAGGATGGLAGLVVRAFHDDGAAAIRLGQDSTDSDGRFTIRYELLPGVPAVDLKVSVESRDGQALTSSPVIRRATPLETLELRLPEAPEPPAAQQQIAGIVRWPSRQPAPGVSLRLYRLAFGGNDAKLTEAVSAADGRYALAYPAQAASANLEVRLLQADNSEVALTKPLAALSAEQRQRLELIAPADGVKPASEYQRMSADVAADIGAIEKLADAQESADRQDITLLARSTGWDARLLALNCWAQRLAAAGEVGMSAEALYGLLRVGLPADKRLLAAVKFELVEPGIKKARESGVIDLNDDTIAAQAKLFAAFAAKTNLADAAPGSQSSYAELLASTGLSEAEQKKFADLFFAHSGDADGLWKKASAAGFADAQVEALQLHGKLAFLAGNGAAMTNRLMKMELKDLAALASRGLYTAAAWADELFDEAGIAQQDRANPDEAGLKTLAALIPLAYEGADVLARANAFAADMARKVHRAYPTQVLTARLSSDARFALADAHDETVKLLERAAANGYRLGQTPVSTFLEQQGFTEAELHAAPANNLKVLHATYSISPSDEAQVTLMKMGVRSAHDVTGLMQGHFEKTFNAKYHEIFQDEPADGIARKVYEQAVQVSSVVYSLFGAAQSAAGGGGTAVIPNPLPIADVDRASLIRRVPTIESLFGSMDYCECQDCQSVLSPAAYLVDLLQYVDIDAQTWANTQSLWKLTHGGNYPHTLASGEAMKPYDVLVQRRPDLPQLALTCENTHTALPYIDLVNEILEYHAAHGQLAAAAARDTGDANTTDLLAEPQNVIAAAYDALRQATYPLALPFDRSLEMVRQFCAYADAPLHEVLQTLRRQDDLWVNGGVGRAEIFVESLGISPAEAALFTRAAPLLNDAWHDLYGWPALRAAIQSPINGPETSASLADVDVLGLAPGMSCGYFDVSANAAAGEVNTLTAIKAAGSGGVGRTKLIFAKAWTAPPVAGDLLVLDAPVMLRSAKTLARRLGLSYSEITQVVLSGFVNPGLSKLILLYRARLSVGDAYRYKVDSEALTPTPAAPTAAQQQKLDDIASFEQRLSDFAAEARSNLAALKAKVLAIDFSRVLVLADPDAGCNFDLTTLQHADGSSVAPIELVRINLFVRLWRRLGWSIEETDRALQMLAPRNAPFDALDANLQKKPLASALVHLAHLKALEERLKLGVDGRLKLLTLWSDISTTGSKPPYAHLFLGRGAARAPAAFENALGEYLSALNVPLVDHMVTLQGAMGLTATDIEQVLHDAGMQLRAGGAAGAPPQAMLTLPNVSLLYRHALLAKALKLGMADLLLLRKLSGLDPFKALHADPLATLAEDNPFSQTLAFVDLVDLLRVAGLEARDIDALIRHRLDSSKLLRDDDGELLVLLKGLADGVQAIRAEHAVPADPGDISGEVLLSKLGLVLAPEVANTFVAMLNGNVTYLATDTPGAGENPLVTSSLAGAEGIVETRHDGVRNVQYLRFRGVLLDAQKASLLNRYPLPAAGTAHVQSPLLKRLLEQVQQQALDFYNRHLRKSAPGAVPASGFLDDADFETLFAPLPANDAKAADVQLMARRARLVQAFLPYLQQRLVRQFIVQTMVARTGADTAAVASLLTDKAVLNTASPLLDPLAALARQGLTVRYFAANGQALGSQPTKQADTAAVPAAAAGTTALIIEGSLEVPASGAWRFYVELDKANATAELRFPHRTDAVLLAGTAAADGAVLQQFIELKAGVPYRFEWRLAALGGGQARLLVQGENLPKGTLSRLTLRAADDLRSAAHASALLDKTLMLMRTLGLDEVELRHVSTHAADFGQLNFSTWPTREVSDGAAETTAAVQRFAGLRRLLEFSRLKRDLGLPGNDLIAVFEANSLGSADKLTREVYPRLARLTGRSEATVRATAESLWAAPAFAADPAVRRLCDALRLVDRFGVAVATLASCQDLLKPGVAESRRAEIARGVKDAIKASAGELNWPRVAQPIFDRLRQRQRDALVAHALHKLGYERLEQLYEHFLVDAGMEPVVQTSRVRLAIASVQLFVQRCFLNLEPQVPPAVLDAKRWEWMRRNPVWAGNRKLWLFPENVLEPEFRDDKTPLFEALEGALLQGDVASDLVEDAFLAYLRQLDKIARLDMVAMHLEDHADASQRVLHVFGRTYGQPHEYFYRRCRNGSWTTWEPVAVTIQGDHLAPVVWRERLFLFWVTFLDKADPGASMDATTADATIAEANLGDLMTGLGGLSANKVVELQLHWAQYQSGAWTTAESGGSAPVTSKKKPATFQPRDAFIHVSKEFNDGVEGGVFVHLSGFDDAFYLAGRNAAPEPGALGSPPPHVIVSANIVQATRHAGAAGALNVQYTKQKSTDTTKAADTPTEPILQKVPANTVLTCNNALAALGISLDAVKLASDPVAAKAALDSGLTELAALIQPFFYQDNRHTFFVQPDVRETLLEDVETWVTRTTVTDDKGIVELDPYDKLKIIPQFRKKWPLPIPPVEEETFVMPKTQGDPAPGLDWLVNPKVLLTFDQDTLLGNTGQLGLTLVDRGVDGGNLPAFSEIVPMHPASETGTNQGEIMVASETELAQSQPTLDKTQVVMLGKSGLNTQLRDTLSHQGMRGGSGPGSFAIPGMR</sequence>
<evidence type="ECO:0000313" key="4">
    <source>
        <dbReference type="Proteomes" id="UP000022141"/>
    </source>
</evidence>
<evidence type="ECO:0000259" key="1">
    <source>
        <dbReference type="Pfam" id="PF18413"/>
    </source>
</evidence>
<gene>
    <name evidence="3" type="ORF">AW11_01186</name>
</gene>
<dbReference type="SUPFAM" id="SSF47090">
    <property type="entry name" value="PGBD-like"/>
    <property type="match status" value="1"/>
</dbReference>
<comment type="caution">
    <text evidence="3">The sequence shown here is derived from an EMBL/GenBank/DDBJ whole genome shotgun (WGS) entry which is preliminary data.</text>
</comment>
<dbReference type="InterPro" id="IPR046839">
    <property type="entry name" value="ABC_toxin_N"/>
</dbReference>
<dbReference type="Gene3D" id="1.10.101.10">
    <property type="entry name" value="PGBD-like superfamily/PGBD"/>
    <property type="match status" value="1"/>
</dbReference>
<accession>A0A011PR70</accession>
<evidence type="ECO:0000259" key="2">
    <source>
        <dbReference type="Pfam" id="PF20220"/>
    </source>
</evidence>
<dbReference type="InterPro" id="IPR041079">
    <property type="entry name" value="Neuraminidase-like"/>
</dbReference>
<dbReference type="InterPro" id="IPR036365">
    <property type="entry name" value="PGBD-like_sf"/>
</dbReference>
<dbReference type="eggNOG" id="COG3409">
    <property type="taxonomic scope" value="Bacteria"/>
</dbReference>
<organism evidence="3 4">
    <name type="scientific">Accumulibacter regalis</name>
    <dbReference type="NCBI Taxonomy" id="522306"/>
    <lineage>
        <taxon>Bacteria</taxon>
        <taxon>Pseudomonadati</taxon>
        <taxon>Pseudomonadota</taxon>
        <taxon>Betaproteobacteria</taxon>
        <taxon>Candidatus Accumulibacter</taxon>
    </lineage>
</organism>
<proteinExistence type="predicted"/>
<feature type="domain" description="Neuraminidase-like" evidence="1">
    <location>
        <begin position="2229"/>
        <end position="2371"/>
    </location>
</feature>
<dbReference type="InterPro" id="IPR036366">
    <property type="entry name" value="PGBDSf"/>
</dbReference>
<dbReference type="PATRIC" id="fig|1454004.3.peg.1240"/>
<evidence type="ECO:0000313" key="3">
    <source>
        <dbReference type="EMBL" id="EXI89911.1"/>
    </source>
</evidence>
<dbReference type="Pfam" id="PF20220">
    <property type="entry name" value="ABC_toxin_N"/>
    <property type="match status" value="1"/>
</dbReference>
<reference evidence="3" key="1">
    <citation type="submission" date="2014-02" db="EMBL/GenBank/DDBJ databases">
        <title>Expanding our view of genomic diversity in Candidatus Accumulibacter clades.</title>
        <authorList>
            <person name="Skennerton C.T."/>
            <person name="Barr J.J."/>
            <person name="Slater F.R."/>
            <person name="Bond P.L."/>
            <person name="Tyson G.W."/>
        </authorList>
    </citation>
    <scope>NUCLEOTIDE SEQUENCE [LARGE SCALE GENOMIC DNA]</scope>
</reference>
<dbReference type="STRING" id="1454004.AW11_01186"/>
<feature type="domain" description="ABC toxin N-terminal" evidence="2">
    <location>
        <begin position="2083"/>
        <end position="2199"/>
    </location>
</feature>